<name>A0ABD2P7I8_9CUCU</name>
<dbReference type="Proteomes" id="UP001516400">
    <property type="component" value="Unassembled WGS sequence"/>
</dbReference>
<dbReference type="EMBL" id="JABFTP020000185">
    <property type="protein sequence ID" value="KAL3286923.1"/>
    <property type="molecule type" value="Genomic_DNA"/>
</dbReference>
<accession>A0ABD2P7I8</accession>
<evidence type="ECO:0000313" key="1">
    <source>
        <dbReference type="EMBL" id="KAL3286923.1"/>
    </source>
</evidence>
<keyword evidence="2" id="KW-1185">Reference proteome</keyword>
<sequence length="266" mass="30454">MFNISTKKTKSFKCVDNFGEEGYIVAVIDCPDFLEKLSLVLQGIFSCKVEGEDLKIGLPDISITSKDATDVEKIVPVHKLIESHIFDFVSFLACMKKVGMIQKFSDHSRNIDDILKIDASLKRASFDNNQSGHFFIAYQLSPVFDDCILEVSEKDASDLLKVTIYHRDQNSLIAFLHHLYQNISSLILLPEEFATNLHSASFEECKETLKNSILKEISSAKEFEKRLNIDEEELKKFKFQLKDLEYATDMAYVKLRIASDQEEENE</sequence>
<evidence type="ECO:0000313" key="2">
    <source>
        <dbReference type="Proteomes" id="UP001516400"/>
    </source>
</evidence>
<comment type="caution">
    <text evidence="1">The sequence shown here is derived from an EMBL/GenBank/DDBJ whole genome shotgun (WGS) entry which is preliminary data.</text>
</comment>
<proteinExistence type="predicted"/>
<gene>
    <name evidence="1" type="ORF">HHI36_001408</name>
</gene>
<dbReference type="AlphaFoldDB" id="A0ABD2P7I8"/>
<reference evidence="1 2" key="1">
    <citation type="journal article" date="2021" name="BMC Biol.">
        <title>Horizontally acquired antibacterial genes associated with adaptive radiation of ladybird beetles.</title>
        <authorList>
            <person name="Li H.S."/>
            <person name="Tang X.F."/>
            <person name="Huang Y.H."/>
            <person name="Xu Z.Y."/>
            <person name="Chen M.L."/>
            <person name="Du X.Y."/>
            <person name="Qiu B.Y."/>
            <person name="Chen P.T."/>
            <person name="Zhang W."/>
            <person name="Slipinski A."/>
            <person name="Escalona H.E."/>
            <person name="Waterhouse R.M."/>
            <person name="Zwick A."/>
            <person name="Pang H."/>
        </authorList>
    </citation>
    <scope>NUCLEOTIDE SEQUENCE [LARGE SCALE GENOMIC DNA]</scope>
    <source>
        <strain evidence="1">SYSU2018</strain>
    </source>
</reference>
<organism evidence="1 2">
    <name type="scientific">Cryptolaemus montrouzieri</name>
    <dbReference type="NCBI Taxonomy" id="559131"/>
    <lineage>
        <taxon>Eukaryota</taxon>
        <taxon>Metazoa</taxon>
        <taxon>Ecdysozoa</taxon>
        <taxon>Arthropoda</taxon>
        <taxon>Hexapoda</taxon>
        <taxon>Insecta</taxon>
        <taxon>Pterygota</taxon>
        <taxon>Neoptera</taxon>
        <taxon>Endopterygota</taxon>
        <taxon>Coleoptera</taxon>
        <taxon>Polyphaga</taxon>
        <taxon>Cucujiformia</taxon>
        <taxon>Coccinelloidea</taxon>
        <taxon>Coccinellidae</taxon>
        <taxon>Scymninae</taxon>
        <taxon>Scymnini</taxon>
        <taxon>Cryptolaemus</taxon>
    </lineage>
</organism>
<protein>
    <submittedName>
        <fullName evidence="1">Uncharacterized protein</fullName>
    </submittedName>
</protein>